<dbReference type="AlphaFoldDB" id="A0A430Q5V3"/>
<protein>
    <submittedName>
        <fullName evidence="1">Uncharacterized protein</fullName>
    </submittedName>
</protein>
<proteinExistence type="predicted"/>
<dbReference type="EMBL" id="QMKO01002592">
    <property type="protein sequence ID" value="RTG83072.1"/>
    <property type="molecule type" value="Genomic_DNA"/>
</dbReference>
<comment type="caution">
    <text evidence="1">The sequence shown here is derived from an EMBL/GenBank/DDBJ whole genome shotgun (WGS) entry which is preliminary data.</text>
</comment>
<gene>
    <name evidence="1" type="ORF">DC041_0006994</name>
</gene>
<sequence>MEFLKSYHHHHYHRNNHHLRRALTLSMLEYKLKDQQLTDSSMIYNELYNTTNDNNNNSNIQPSSL</sequence>
<evidence type="ECO:0000313" key="1">
    <source>
        <dbReference type="EMBL" id="RTG83072.1"/>
    </source>
</evidence>
<keyword evidence="2" id="KW-1185">Reference proteome</keyword>
<reference evidence="1 2" key="1">
    <citation type="journal article" date="2019" name="PLoS Pathog.">
        <title>Genome sequence of the bovine parasite Schistosoma bovis Tanzania.</title>
        <authorList>
            <person name="Oey H."/>
            <person name="Zakrzewski M."/>
            <person name="Gobert G."/>
            <person name="Gravermann K."/>
            <person name="Stoye J."/>
            <person name="Jones M."/>
            <person name="Mcmanus D."/>
            <person name="Krause L."/>
        </authorList>
    </citation>
    <scope>NUCLEOTIDE SEQUENCE [LARGE SCALE GENOMIC DNA]</scope>
    <source>
        <strain evidence="1 2">TAN1997</strain>
    </source>
</reference>
<name>A0A430Q5V3_SCHBO</name>
<dbReference type="Proteomes" id="UP000290809">
    <property type="component" value="Unassembled WGS sequence"/>
</dbReference>
<evidence type="ECO:0000313" key="2">
    <source>
        <dbReference type="Proteomes" id="UP000290809"/>
    </source>
</evidence>
<organism evidence="1 2">
    <name type="scientific">Schistosoma bovis</name>
    <name type="common">Blood fluke</name>
    <dbReference type="NCBI Taxonomy" id="6184"/>
    <lineage>
        <taxon>Eukaryota</taxon>
        <taxon>Metazoa</taxon>
        <taxon>Spiralia</taxon>
        <taxon>Lophotrochozoa</taxon>
        <taxon>Platyhelminthes</taxon>
        <taxon>Trematoda</taxon>
        <taxon>Digenea</taxon>
        <taxon>Strigeidida</taxon>
        <taxon>Schistosomatoidea</taxon>
        <taxon>Schistosomatidae</taxon>
        <taxon>Schistosoma</taxon>
    </lineage>
</organism>
<accession>A0A430Q5V3</accession>
<dbReference type="STRING" id="6184.A0A430Q5V3"/>